<sequence>MCMEKGKNVLCEKPLAMNLTEVNELISAARKHNVFLMEAFWSRFFPVYEKIRSLLNQKALGEVKIVRAEFGVNLLHVPRSVEKELGGGALLDIGCYCIQFALMAFGGEKPESITAKGFLHETGVDETVTVILQYSGKRQAVPNLHLFDSNAKPSCDMWHKRNDSDSFIHVVSNNNNS</sequence>
<evidence type="ECO:0000256" key="3">
    <source>
        <dbReference type="ARBA" id="ARBA00038853"/>
    </source>
</evidence>
<keyword evidence="14" id="KW-1185">Reference proteome</keyword>
<dbReference type="Gene3D" id="3.40.50.720">
    <property type="entry name" value="NAD(P)-binding Rossmann-like Domain"/>
    <property type="match status" value="1"/>
</dbReference>
<dbReference type="SUPFAM" id="SSF51735">
    <property type="entry name" value="NAD(P)-binding Rossmann-fold domains"/>
    <property type="match status" value="1"/>
</dbReference>
<evidence type="ECO:0000256" key="9">
    <source>
        <dbReference type="ARBA" id="ARBA00047423"/>
    </source>
</evidence>
<dbReference type="SUPFAM" id="SSF55347">
    <property type="entry name" value="Glyceraldehyde-3-phosphate dehydrogenase-like, C-terminal domain"/>
    <property type="match status" value="1"/>
</dbReference>
<dbReference type="PANTHER" id="PTHR22604">
    <property type="entry name" value="OXIDOREDUCTASES"/>
    <property type="match status" value="1"/>
</dbReference>
<evidence type="ECO:0000256" key="4">
    <source>
        <dbReference type="ARBA" id="ARBA00038984"/>
    </source>
</evidence>
<feature type="domain" description="GFO/IDH/MocA-like oxidoreductase" evidence="12">
    <location>
        <begin position="48"/>
        <end position="140"/>
    </location>
</feature>
<dbReference type="EC" id="1.1.1.179" evidence="4"/>
<organism evidence="13 14">
    <name type="scientific">Staurois parvus</name>
    <dbReference type="NCBI Taxonomy" id="386267"/>
    <lineage>
        <taxon>Eukaryota</taxon>
        <taxon>Metazoa</taxon>
        <taxon>Chordata</taxon>
        <taxon>Craniata</taxon>
        <taxon>Vertebrata</taxon>
        <taxon>Euteleostomi</taxon>
        <taxon>Amphibia</taxon>
        <taxon>Batrachia</taxon>
        <taxon>Anura</taxon>
        <taxon>Neobatrachia</taxon>
        <taxon>Ranoidea</taxon>
        <taxon>Ranidae</taxon>
        <taxon>Staurois</taxon>
    </lineage>
</organism>
<evidence type="ECO:0000259" key="12">
    <source>
        <dbReference type="Pfam" id="PF22725"/>
    </source>
</evidence>
<dbReference type="InterPro" id="IPR055170">
    <property type="entry name" value="GFO_IDH_MocA-like_dom"/>
</dbReference>
<proteinExistence type="inferred from homology"/>
<evidence type="ECO:0000256" key="6">
    <source>
        <dbReference type="ARBA" id="ARBA00042926"/>
    </source>
</evidence>
<comment type="caution">
    <text evidence="13">The sequence shown here is derived from an EMBL/GenBank/DDBJ whole genome shotgun (WGS) entry which is preliminary data.</text>
</comment>
<dbReference type="Pfam" id="PF22725">
    <property type="entry name" value="GFO_IDH_MocA_C3"/>
    <property type="match status" value="1"/>
</dbReference>
<feature type="domain" description="Gfo/Idh/MocA-like oxidoreductase N-terminal" evidence="11">
    <location>
        <begin position="2"/>
        <end position="39"/>
    </location>
</feature>
<evidence type="ECO:0000256" key="8">
    <source>
        <dbReference type="ARBA" id="ARBA00043025"/>
    </source>
</evidence>
<comment type="catalytic activity">
    <reaction evidence="9">
        <text>(1R,2R)-1,2-dihydrobenzene-1,2-diol + NADP(+) = catechol + NADPH + H(+)</text>
        <dbReference type="Rhea" id="RHEA:16729"/>
        <dbReference type="ChEBI" id="CHEBI:10702"/>
        <dbReference type="ChEBI" id="CHEBI:15378"/>
        <dbReference type="ChEBI" id="CHEBI:18135"/>
        <dbReference type="ChEBI" id="CHEBI:57783"/>
        <dbReference type="ChEBI" id="CHEBI:58349"/>
        <dbReference type="EC" id="1.3.1.20"/>
    </reaction>
</comment>
<name>A0ABN9HFY3_9NEOB</name>
<comment type="similarity">
    <text evidence="1">Belongs to the Gfo/Idh/MocA family.</text>
</comment>
<evidence type="ECO:0000256" key="10">
    <source>
        <dbReference type="ARBA" id="ARBA00049233"/>
    </source>
</evidence>
<gene>
    <name evidence="13" type="ORF">SPARVUS_LOCUS16024465</name>
</gene>
<dbReference type="PANTHER" id="PTHR22604:SF105">
    <property type="entry name" value="TRANS-1,2-DIHYDROBENZENE-1,2-DIOL DEHYDROGENASE"/>
    <property type="match status" value="1"/>
</dbReference>
<evidence type="ECO:0000313" key="14">
    <source>
        <dbReference type="Proteomes" id="UP001162483"/>
    </source>
</evidence>
<dbReference type="Pfam" id="PF01408">
    <property type="entry name" value="GFO_IDH_MocA"/>
    <property type="match status" value="1"/>
</dbReference>
<accession>A0ABN9HFY3</accession>
<dbReference type="Gene3D" id="3.30.360.10">
    <property type="entry name" value="Dihydrodipicolinate Reductase, domain 2"/>
    <property type="match status" value="1"/>
</dbReference>
<evidence type="ECO:0000256" key="1">
    <source>
        <dbReference type="ARBA" id="ARBA00010928"/>
    </source>
</evidence>
<dbReference type="InterPro" id="IPR000683">
    <property type="entry name" value="Gfo/Idh/MocA-like_OxRdtase_N"/>
</dbReference>
<comment type="catalytic activity">
    <reaction evidence="10">
        <text>D-xylose + NADP(+) = D-xylono-1,5-lactone + NADPH + H(+)</text>
        <dbReference type="Rhea" id="RHEA:22000"/>
        <dbReference type="ChEBI" id="CHEBI:15378"/>
        <dbReference type="ChEBI" id="CHEBI:15867"/>
        <dbReference type="ChEBI" id="CHEBI:53455"/>
        <dbReference type="ChEBI" id="CHEBI:57783"/>
        <dbReference type="ChEBI" id="CHEBI:58349"/>
        <dbReference type="EC" id="1.1.1.179"/>
    </reaction>
</comment>
<dbReference type="EMBL" id="CATNWA010020985">
    <property type="protein sequence ID" value="CAI9620713.1"/>
    <property type="molecule type" value="Genomic_DNA"/>
</dbReference>
<dbReference type="InterPro" id="IPR050984">
    <property type="entry name" value="Gfo/Idh/MocA_domain"/>
</dbReference>
<evidence type="ECO:0000313" key="13">
    <source>
        <dbReference type="EMBL" id="CAI9620713.1"/>
    </source>
</evidence>
<evidence type="ECO:0000256" key="7">
    <source>
        <dbReference type="ARBA" id="ARBA00042988"/>
    </source>
</evidence>
<reference evidence="13" key="1">
    <citation type="submission" date="2023-05" db="EMBL/GenBank/DDBJ databases">
        <authorList>
            <person name="Stuckert A."/>
        </authorList>
    </citation>
    <scope>NUCLEOTIDE SEQUENCE</scope>
</reference>
<evidence type="ECO:0000256" key="2">
    <source>
        <dbReference type="ARBA" id="ARBA00023002"/>
    </source>
</evidence>
<evidence type="ECO:0000259" key="11">
    <source>
        <dbReference type="Pfam" id="PF01408"/>
    </source>
</evidence>
<dbReference type="InterPro" id="IPR036291">
    <property type="entry name" value="NAD(P)-bd_dom_sf"/>
</dbReference>
<keyword evidence="2" id="KW-0560">Oxidoreductase</keyword>
<evidence type="ECO:0000256" key="5">
    <source>
        <dbReference type="ARBA" id="ARBA00040603"/>
    </source>
</evidence>
<dbReference type="EC" id="1.3.1.20" evidence="3"/>
<protein>
    <recommendedName>
        <fullName evidence="5">Trans-1,2-dihydrobenzene-1,2-diol dehydrogenase</fullName>
        <ecNumber evidence="4">1.1.1.179</ecNumber>
        <ecNumber evidence="3">1.3.1.20</ecNumber>
    </recommendedName>
    <alternativeName>
        <fullName evidence="8">D-xylose 1-dehydrogenase</fullName>
    </alternativeName>
    <alternativeName>
        <fullName evidence="7">D-xylose-NADP dehydrogenase</fullName>
    </alternativeName>
    <alternativeName>
        <fullName evidence="6">Dimeric dihydrodiol dehydrogenase</fullName>
    </alternativeName>
</protein>
<dbReference type="Proteomes" id="UP001162483">
    <property type="component" value="Unassembled WGS sequence"/>
</dbReference>